<dbReference type="EMBL" id="PPTF01000078">
    <property type="protein sequence ID" value="POA97170.1"/>
    <property type="molecule type" value="Genomic_DNA"/>
</dbReference>
<dbReference type="Gene3D" id="1.10.260.40">
    <property type="entry name" value="lambda repressor-like DNA-binding domains"/>
    <property type="match status" value="1"/>
</dbReference>
<feature type="domain" description="HTH cro/C1-type" evidence="1">
    <location>
        <begin position="8"/>
        <end position="50"/>
    </location>
</feature>
<sequence>MSHFSDRLKEERKRLGIIQTDAAKAAGIGYTTYYSYEKGERTPNVETLQKWHEAGFDVLYLVTGIRNGAALSNADSSLLADLNQVDEKGRVLVRGLLDTYKRLS</sequence>
<dbReference type="InterPro" id="IPR010982">
    <property type="entry name" value="Lambda_DNA-bd_dom_sf"/>
</dbReference>
<comment type="caution">
    <text evidence="2">The sequence shown here is derived from an EMBL/GenBank/DDBJ whole genome shotgun (WGS) entry which is preliminary data.</text>
</comment>
<dbReference type="SUPFAM" id="SSF47413">
    <property type="entry name" value="lambda repressor-like DNA-binding domains"/>
    <property type="match status" value="1"/>
</dbReference>
<protein>
    <recommendedName>
        <fullName evidence="1">HTH cro/C1-type domain-containing protein</fullName>
    </recommendedName>
</protein>
<dbReference type="SMART" id="SM00530">
    <property type="entry name" value="HTH_XRE"/>
    <property type="match status" value="1"/>
</dbReference>
<proteinExistence type="predicted"/>
<name>A0A2K4MJB9_9NEIS</name>
<reference evidence="2 3" key="1">
    <citation type="submission" date="2018-01" db="EMBL/GenBank/DDBJ databases">
        <title>Genomic Sequence of Chromobacterium MWU13-2610 from wild cranberry bogs within the Cape Cod National Seashore.</title>
        <authorList>
            <person name="O'Hara-Hanley K."/>
            <person name="Soby S."/>
            <person name="Harrison A."/>
        </authorList>
    </citation>
    <scope>NUCLEOTIDE SEQUENCE [LARGE SCALE GENOMIC DNA]</scope>
    <source>
        <strain evidence="2 3">MWU13-2610</strain>
    </source>
</reference>
<dbReference type="Pfam" id="PF01381">
    <property type="entry name" value="HTH_3"/>
    <property type="match status" value="1"/>
</dbReference>
<dbReference type="Proteomes" id="UP000236416">
    <property type="component" value="Unassembled WGS sequence"/>
</dbReference>
<dbReference type="CDD" id="cd00093">
    <property type="entry name" value="HTH_XRE"/>
    <property type="match status" value="1"/>
</dbReference>
<evidence type="ECO:0000313" key="3">
    <source>
        <dbReference type="Proteomes" id="UP000236416"/>
    </source>
</evidence>
<evidence type="ECO:0000259" key="1">
    <source>
        <dbReference type="PROSITE" id="PS50943"/>
    </source>
</evidence>
<evidence type="ECO:0000313" key="2">
    <source>
        <dbReference type="EMBL" id="POA97170.1"/>
    </source>
</evidence>
<gene>
    <name evidence="2" type="ORF">C2134_18410</name>
</gene>
<dbReference type="AlphaFoldDB" id="A0A2K4MJB9"/>
<accession>A0A2K4MJB9</accession>
<dbReference type="PROSITE" id="PS50943">
    <property type="entry name" value="HTH_CROC1"/>
    <property type="match status" value="1"/>
</dbReference>
<keyword evidence="3" id="KW-1185">Reference proteome</keyword>
<dbReference type="RefSeq" id="WP_103321548.1">
    <property type="nucleotide sequence ID" value="NZ_PPTF01000078.1"/>
</dbReference>
<dbReference type="GO" id="GO:0003677">
    <property type="term" value="F:DNA binding"/>
    <property type="evidence" value="ECO:0007669"/>
    <property type="project" value="InterPro"/>
</dbReference>
<dbReference type="InterPro" id="IPR001387">
    <property type="entry name" value="Cro/C1-type_HTH"/>
</dbReference>
<organism evidence="2 3">
    <name type="scientific">Chromobacterium sinusclupearum</name>
    <dbReference type="NCBI Taxonomy" id="2077146"/>
    <lineage>
        <taxon>Bacteria</taxon>
        <taxon>Pseudomonadati</taxon>
        <taxon>Pseudomonadota</taxon>
        <taxon>Betaproteobacteria</taxon>
        <taxon>Neisseriales</taxon>
        <taxon>Chromobacteriaceae</taxon>
        <taxon>Chromobacterium</taxon>
    </lineage>
</organism>